<dbReference type="PANTHER" id="PTHR36169:SF1">
    <property type="entry name" value="ACETATE KINASE EUTQ"/>
    <property type="match status" value="1"/>
</dbReference>
<dbReference type="InParanoid" id="W2RWF3"/>
<dbReference type="AlphaFoldDB" id="W2RWF3"/>
<dbReference type="EMBL" id="KB822720">
    <property type="protein sequence ID" value="ETN40014.1"/>
    <property type="molecule type" value="Genomic_DNA"/>
</dbReference>
<sequence>MSSPAMTHYAAAASTFEPPLIAHNNHFLGDISSSDKVDAEKPISCGIYRFEPGHELVYTYTYHEMKIILEGEGTLKDGTGKEVHAKAGDVFYFPKGAVITFKTDSHCKAFFCGQRKEGGA</sequence>
<evidence type="ECO:0000259" key="1">
    <source>
        <dbReference type="Pfam" id="PF05899"/>
    </source>
</evidence>
<dbReference type="Pfam" id="PF05899">
    <property type="entry name" value="Cupin_3"/>
    <property type="match status" value="1"/>
</dbReference>
<organism evidence="2 3">
    <name type="scientific">Cyphellophora europaea (strain CBS 101466)</name>
    <name type="common">Phialophora europaea</name>
    <dbReference type="NCBI Taxonomy" id="1220924"/>
    <lineage>
        <taxon>Eukaryota</taxon>
        <taxon>Fungi</taxon>
        <taxon>Dikarya</taxon>
        <taxon>Ascomycota</taxon>
        <taxon>Pezizomycotina</taxon>
        <taxon>Eurotiomycetes</taxon>
        <taxon>Chaetothyriomycetidae</taxon>
        <taxon>Chaetothyriales</taxon>
        <taxon>Cyphellophoraceae</taxon>
        <taxon>Cyphellophora</taxon>
    </lineage>
</organism>
<dbReference type="CDD" id="cd02228">
    <property type="entry name" value="cupin_EutQ"/>
    <property type="match status" value="1"/>
</dbReference>
<proteinExistence type="predicted"/>
<keyword evidence="3" id="KW-1185">Reference proteome</keyword>
<gene>
    <name evidence="2" type="ORF">HMPREF1541_04289</name>
</gene>
<evidence type="ECO:0000313" key="3">
    <source>
        <dbReference type="Proteomes" id="UP000030752"/>
    </source>
</evidence>
<dbReference type="OrthoDB" id="4985585at2759"/>
<dbReference type="SUPFAM" id="SSF51182">
    <property type="entry name" value="RmlC-like cupins"/>
    <property type="match status" value="1"/>
</dbReference>
<dbReference type="PANTHER" id="PTHR36169">
    <property type="entry name" value="ETHANOLAMINE UTILIZATION PROTEIN EUTQ"/>
    <property type="match status" value="1"/>
</dbReference>
<dbReference type="InterPro" id="IPR010424">
    <property type="entry name" value="EutQ"/>
</dbReference>
<feature type="domain" description="(S)-ureidoglycine aminohydrolase cupin" evidence="1">
    <location>
        <begin position="40"/>
        <end position="108"/>
    </location>
</feature>
<dbReference type="GeneID" id="19971628"/>
<dbReference type="InterPro" id="IPR011051">
    <property type="entry name" value="RmlC_Cupin_sf"/>
</dbReference>
<dbReference type="Proteomes" id="UP000030752">
    <property type="component" value="Unassembled WGS sequence"/>
</dbReference>
<dbReference type="eggNOG" id="ENOG502S3HA">
    <property type="taxonomic scope" value="Eukaryota"/>
</dbReference>
<name>W2RWF3_CYPE1</name>
<dbReference type="InterPro" id="IPR014710">
    <property type="entry name" value="RmlC-like_jellyroll"/>
</dbReference>
<dbReference type="InterPro" id="IPR008579">
    <property type="entry name" value="UGlyAH_Cupin_dom"/>
</dbReference>
<dbReference type="HOGENOM" id="CLU_141740_0_0_1"/>
<accession>W2RWF3</accession>
<dbReference type="RefSeq" id="XP_008716857.1">
    <property type="nucleotide sequence ID" value="XM_008718635.1"/>
</dbReference>
<reference evidence="2 3" key="1">
    <citation type="submission" date="2013-03" db="EMBL/GenBank/DDBJ databases">
        <title>The Genome Sequence of Phialophora europaea CBS 101466.</title>
        <authorList>
            <consortium name="The Broad Institute Genomics Platform"/>
            <person name="Cuomo C."/>
            <person name="de Hoog S."/>
            <person name="Gorbushina A."/>
            <person name="Walker B."/>
            <person name="Young S.K."/>
            <person name="Zeng Q."/>
            <person name="Gargeya S."/>
            <person name="Fitzgerald M."/>
            <person name="Haas B."/>
            <person name="Abouelleil A."/>
            <person name="Allen A.W."/>
            <person name="Alvarado L."/>
            <person name="Arachchi H.M."/>
            <person name="Berlin A.M."/>
            <person name="Chapman S.B."/>
            <person name="Gainer-Dewar J."/>
            <person name="Goldberg J."/>
            <person name="Griggs A."/>
            <person name="Gujja S."/>
            <person name="Hansen M."/>
            <person name="Howarth C."/>
            <person name="Imamovic A."/>
            <person name="Ireland A."/>
            <person name="Larimer J."/>
            <person name="McCowan C."/>
            <person name="Murphy C."/>
            <person name="Pearson M."/>
            <person name="Poon T.W."/>
            <person name="Priest M."/>
            <person name="Roberts A."/>
            <person name="Saif S."/>
            <person name="Shea T."/>
            <person name="Sisk P."/>
            <person name="Sykes S."/>
            <person name="Wortman J."/>
            <person name="Nusbaum C."/>
            <person name="Birren B."/>
        </authorList>
    </citation>
    <scope>NUCLEOTIDE SEQUENCE [LARGE SCALE GENOMIC DNA]</scope>
    <source>
        <strain evidence="2 3">CBS 101466</strain>
    </source>
</reference>
<protein>
    <recommendedName>
        <fullName evidence="1">(S)-ureidoglycine aminohydrolase cupin domain-containing protein</fullName>
    </recommendedName>
</protein>
<dbReference type="Gene3D" id="2.60.120.10">
    <property type="entry name" value="Jelly Rolls"/>
    <property type="match status" value="1"/>
</dbReference>
<evidence type="ECO:0000313" key="2">
    <source>
        <dbReference type="EMBL" id="ETN40014.1"/>
    </source>
</evidence>
<dbReference type="VEuPathDB" id="FungiDB:HMPREF1541_04289"/>